<keyword evidence="3" id="KW-0808">Transferase</keyword>
<keyword evidence="2" id="KW-0328">Glycosyltransferase</keyword>
<dbReference type="Proteomes" id="UP001518925">
    <property type="component" value="Unassembled WGS sequence"/>
</dbReference>
<evidence type="ECO:0000256" key="15">
    <source>
        <dbReference type="ARBA" id="ARBA00049902"/>
    </source>
</evidence>
<comment type="similarity">
    <text evidence="11">Belongs to the SEDS family. FtsW subfamily.</text>
</comment>
<feature type="transmembrane region" description="Helical" evidence="17">
    <location>
        <begin position="12"/>
        <end position="40"/>
    </location>
</feature>
<name>A0ABS2DJL6_9BACI</name>
<evidence type="ECO:0000256" key="17">
    <source>
        <dbReference type="SAM" id="Phobius"/>
    </source>
</evidence>
<evidence type="ECO:0000256" key="10">
    <source>
        <dbReference type="ARBA" id="ARBA00033270"/>
    </source>
</evidence>
<feature type="transmembrane region" description="Helical" evidence="17">
    <location>
        <begin position="52"/>
        <end position="72"/>
    </location>
</feature>
<evidence type="ECO:0000256" key="13">
    <source>
        <dbReference type="ARBA" id="ARBA00041418"/>
    </source>
</evidence>
<evidence type="ECO:0000256" key="11">
    <source>
        <dbReference type="ARBA" id="ARBA00038053"/>
    </source>
</evidence>
<comment type="function">
    <text evidence="16">Peptidoglycan polymerase that is essential for cell division.</text>
</comment>
<dbReference type="InterPro" id="IPR018365">
    <property type="entry name" value="Cell_cycle_FtsW-rel_CS"/>
</dbReference>
<dbReference type="PROSITE" id="PS00428">
    <property type="entry name" value="FTSW_RODA_SPOVE"/>
    <property type="match status" value="1"/>
</dbReference>
<feature type="transmembrane region" description="Helical" evidence="17">
    <location>
        <begin position="104"/>
        <end position="128"/>
    </location>
</feature>
<evidence type="ECO:0000256" key="7">
    <source>
        <dbReference type="ARBA" id="ARBA00022989"/>
    </source>
</evidence>
<feature type="transmembrane region" description="Helical" evidence="17">
    <location>
        <begin position="140"/>
        <end position="160"/>
    </location>
</feature>
<protein>
    <recommendedName>
        <fullName evidence="12">Probable peptidoglycan glycosyltransferase FtsW</fullName>
        <ecNumber evidence="14">2.4.99.28</ecNumber>
    </recommendedName>
    <alternativeName>
        <fullName evidence="13">Cell division protein FtsW</fullName>
    </alternativeName>
    <alternativeName>
        <fullName evidence="10">Cell wall polymerase</fullName>
    </alternativeName>
    <alternativeName>
        <fullName evidence="9">Peptidoglycan polymerase</fullName>
    </alternativeName>
</protein>
<evidence type="ECO:0000256" key="8">
    <source>
        <dbReference type="ARBA" id="ARBA00023136"/>
    </source>
</evidence>
<sequence>MLKKMFQLYDYSIVVTVLLLGLFGVVMVYSSSMVIAVSHYEYDANFFFIKQRMWFILSSMVFFITMILPYRIYFKLFKIIAMGSIGMLILVYLVGHTANNAQSWIAIGGFRLQPGEFVKIGVIIYLAAIFSKKQKYIDDFGTAVIPPLVFTIIIFTLVFFQPDLGTAVLIAMIAVIMTLSSGMNMKNVMKLLGLGALALVILIPSAGKLLSDEQLSRFGAAYDPFADPQDSGMQLINSYIAIAEGGITGLGLGNSVQKTGFLPESHTDFIMAIISEELGIFGVGFVILCLSYIVLKGFMLARKCDDSFGSLLAIGISAMIGVQACVNLGALTGLLPVTGVPLPFVSYGGSSMLALMASTGILVNISMFNNYRKQKLSLDEIAA</sequence>
<evidence type="ECO:0000256" key="4">
    <source>
        <dbReference type="ARBA" id="ARBA00022692"/>
    </source>
</evidence>
<keyword evidence="6" id="KW-0573">Peptidoglycan synthesis</keyword>
<feature type="transmembrane region" description="Helical" evidence="17">
    <location>
        <begin position="166"/>
        <end position="184"/>
    </location>
</feature>
<dbReference type="InterPro" id="IPR001182">
    <property type="entry name" value="FtsW/RodA"/>
</dbReference>
<keyword evidence="7 17" id="KW-1133">Transmembrane helix</keyword>
<evidence type="ECO:0000256" key="2">
    <source>
        <dbReference type="ARBA" id="ARBA00022676"/>
    </source>
</evidence>
<keyword evidence="5" id="KW-0133">Cell shape</keyword>
<comment type="catalytic activity">
    <reaction evidence="15">
        <text>[GlcNAc-(1-&gt;4)-Mur2Ac(oyl-L-Ala-gamma-D-Glu-L-Lys-D-Ala-D-Ala)](n)-di-trans,octa-cis-undecaprenyl diphosphate + beta-D-GlcNAc-(1-&gt;4)-Mur2Ac(oyl-L-Ala-gamma-D-Glu-L-Lys-D-Ala-D-Ala)-di-trans,octa-cis-undecaprenyl diphosphate = [GlcNAc-(1-&gt;4)-Mur2Ac(oyl-L-Ala-gamma-D-Glu-L-Lys-D-Ala-D-Ala)](n+1)-di-trans,octa-cis-undecaprenyl diphosphate + di-trans,octa-cis-undecaprenyl diphosphate + H(+)</text>
        <dbReference type="Rhea" id="RHEA:23708"/>
        <dbReference type="Rhea" id="RHEA-COMP:9602"/>
        <dbReference type="Rhea" id="RHEA-COMP:9603"/>
        <dbReference type="ChEBI" id="CHEBI:15378"/>
        <dbReference type="ChEBI" id="CHEBI:58405"/>
        <dbReference type="ChEBI" id="CHEBI:60033"/>
        <dbReference type="ChEBI" id="CHEBI:78435"/>
        <dbReference type="EC" id="2.4.99.28"/>
    </reaction>
</comment>
<organism evidence="18 19">
    <name type="scientific">Bacillus suaedaesalsae</name>
    <dbReference type="NCBI Taxonomy" id="2810349"/>
    <lineage>
        <taxon>Bacteria</taxon>
        <taxon>Bacillati</taxon>
        <taxon>Bacillota</taxon>
        <taxon>Bacilli</taxon>
        <taxon>Bacillales</taxon>
        <taxon>Bacillaceae</taxon>
        <taxon>Bacillus</taxon>
    </lineage>
</organism>
<evidence type="ECO:0000256" key="12">
    <source>
        <dbReference type="ARBA" id="ARBA00041185"/>
    </source>
</evidence>
<dbReference type="Pfam" id="PF01098">
    <property type="entry name" value="FTSW_RODA_SPOVE"/>
    <property type="match status" value="1"/>
</dbReference>
<feature type="transmembrane region" description="Helical" evidence="17">
    <location>
        <begin position="191"/>
        <end position="210"/>
    </location>
</feature>
<feature type="transmembrane region" description="Helical" evidence="17">
    <location>
        <begin position="79"/>
        <end position="98"/>
    </location>
</feature>
<gene>
    <name evidence="18" type="ORF">JR050_13080</name>
</gene>
<keyword evidence="4 17" id="KW-0812">Transmembrane</keyword>
<evidence type="ECO:0000256" key="14">
    <source>
        <dbReference type="ARBA" id="ARBA00044770"/>
    </source>
</evidence>
<keyword evidence="8 17" id="KW-0472">Membrane</keyword>
<evidence type="ECO:0000256" key="5">
    <source>
        <dbReference type="ARBA" id="ARBA00022960"/>
    </source>
</evidence>
<evidence type="ECO:0000313" key="19">
    <source>
        <dbReference type="Proteomes" id="UP001518925"/>
    </source>
</evidence>
<accession>A0ABS2DJL6</accession>
<evidence type="ECO:0000256" key="9">
    <source>
        <dbReference type="ARBA" id="ARBA00032370"/>
    </source>
</evidence>
<feature type="transmembrane region" description="Helical" evidence="17">
    <location>
        <begin position="269"/>
        <end position="295"/>
    </location>
</feature>
<proteinExistence type="inferred from homology"/>
<evidence type="ECO:0000256" key="3">
    <source>
        <dbReference type="ARBA" id="ARBA00022679"/>
    </source>
</evidence>
<evidence type="ECO:0000313" key="18">
    <source>
        <dbReference type="EMBL" id="MBM6618597.1"/>
    </source>
</evidence>
<feature type="transmembrane region" description="Helical" evidence="17">
    <location>
        <begin position="307"/>
        <end position="332"/>
    </location>
</feature>
<feature type="transmembrane region" description="Helical" evidence="17">
    <location>
        <begin position="344"/>
        <end position="365"/>
    </location>
</feature>
<evidence type="ECO:0000256" key="1">
    <source>
        <dbReference type="ARBA" id="ARBA00004141"/>
    </source>
</evidence>
<comment type="caution">
    <text evidence="18">The sequence shown here is derived from an EMBL/GenBank/DDBJ whole genome shotgun (WGS) entry which is preliminary data.</text>
</comment>
<dbReference type="PANTHER" id="PTHR30474">
    <property type="entry name" value="CELL CYCLE PROTEIN"/>
    <property type="match status" value="1"/>
</dbReference>
<reference evidence="18 19" key="1">
    <citation type="submission" date="2021-02" db="EMBL/GenBank/DDBJ databases">
        <title>Bacillus sp. RD4P76, an endophyte from a halophyte.</title>
        <authorList>
            <person name="Sun J.-Q."/>
        </authorList>
    </citation>
    <scope>NUCLEOTIDE SEQUENCE [LARGE SCALE GENOMIC DNA]</scope>
    <source>
        <strain evidence="18 19">RD4P76</strain>
    </source>
</reference>
<keyword evidence="19" id="KW-1185">Reference proteome</keyword>
<dbReference type="RefSeq" id="WP_204203924.1">
    <property type="nucleotide sequence ID" value="NZ_JAFELM010000031.1"/>
</dbReference>
<evidence type="ECO:0000256" key="16">
    <source>
        <dbReference type="ARBA" id="ARBA00049966"/>
    </source>
</evidence>
<dbReference type="EC" id="2.4.99.28" evidence="14"/>
<comment type="subcellular location">
    <subcellularLocation>
        <location evidence="1">Membrane</location>
        <topology evidence="1">Multi-pass membrane protein</topology>
    </subcellularLocation>
</comment>
<dbReference type="EMBL" id="JAFELM010000031">
    <property type="protein sequence ID" value="MBM6618597.1"/>
    <property type="molecule type" value="Genomic_DNA"/>
</dbReference>
<evidence type="ECO:0000256" key="6">
    <source>
        <dbReference type="ARBA" id="ARBA00022984"/>
    </source>
</evidence>
<dbReference type="PANTHER" id="PTHR30474:SF2">
    <property type="entry name" value="PEPTIDOGLYCAN GLYCOSYLTRANSFERASE FTSW-RELATED"/>
    <property type="match status" value="1"/>
</dbReference>